<keyword evidence="8 9" id="KW-0472">Membrane</keyword>
<evidence type="ECO:0000256" key="8">
    <source>
        <dbReference type="ARBA" id="ARBA00023136"/>
    </source>
</evidence>
<accession>A0ABY7TI12</accession>
<evidence type="ECO:0000256" key="6">
    <source>
        <dbReference type="ARBA" id="ARBA00022692"/>
    </source>
</evidence>
<keyword evidence="5 9" id="KW-0169">Cobalamin biosynthesis</keyword>
<dbReference type="PANTHER" id="PTHR34308:SF1">
    <property type="entry name" value="COBALAMIN BIOSYNTHESIS PROTEIN CBIB"/>
    <property type="match status" value="1"/>
</dbReference>
<keyword evidence="4 9" id="KW-1003">Cell membrane</keyword>
<comment type="similarity">
    <text evidence="3 9">Belongs to the CobD/CbiB family.</text>
</comment>
<evidence type="ECO:0000256" key="9">
    <source>
        <dbReference type="HAMAP-Rule" id="MF_00024"/>
    </source>
</evidence>
<comment type="function">
    <text evidence="9">Converts cobyric acid to cobinamide by the addition of aminopropanol on the F carboxylic group.</text>
</comment>
<keyword evidence="11" id="KW-1185">Reference proteome</keyword>
<comment type="subcellular location">
    <subcellularLocation>
        <location evidence="1 9">Cell membrane</location>
        <topology evidence="1 9">Multi-pass membrane protein</topology>
    </subcellularLocation>
</comment>
<dbReference type="InterPro" id="IPR004485">
    <property type="entry name" value="Cobalamin_biosynth_CobD/CbiB"/>
</dbReference>
<proteinExistence type="inferred from homology"/>
<protein>
    <recommendedName>
        <fullName evidence="9">Cobalamin biosynthesis protein CobD</fullName>
    </recommendedName>
</protein>
<evidence type="ECO:0000256" key="2">
    <source>
        <dbReference type="ARBA" id="ARBA00004953"/>
    </source>
</evidence>
<evidence type="ECO:0000313" key="11">
    <source>
        <dbReference type="Proteomes" id="UP001220395"/>
    </source>
</evidence>
<evidence type="ECO:0000256" key="5">
    <source>
        <dbReference type="ARBA" id="ARBA00022573"/>
    </source>
</evidence>
<sequence>MRRGWIGWIARLAEPVALLALVVEAAVGWPGWLYRAVGHPVGLFAWVIERCEARWNRPLPHTPPFVPSEVEVRRQAGPLGALPSTSLGTNGEGGKRLRGVLLVLLLLALTIGGGLLLQFLAYRLLGPFGWIAVALLAVPGLAQRSLDDHVRPVAAALSAGDLARARQAVGMIVGRDTAVLDEAGVARAAIESLAESFCDGVVAPAFWLIVGGLPGLWAYKAINTADSLIGHKEARWRAFGWAAARTDDLLNLIPARLSGALICLGAMRGWRTMLRDAGNHASPNAGWPEAAMAGALGRRLAGPVAYDGAVLDKPWIGDGPVEASARDIRRALGFYRRACGLLWVAAAMALIF</sequence>
<comment type="pathway">
    <text evidence="2 9">Cofactor biosynthesis; adenosylcobalamin biosynthesis.</text>
</comment>
<evidence type="ECO:0000256" key="4">
    <source>
        <dbReference type="ARBA" id="ARBA00022475"/>
    </source>
</evidence>
<evidence type="ECO:0000256" key="3">
    <source>
        <dbReference type="ARBA" id="ARBA00006263"/>
    </source>
</evidence>
<dbReference type="NCBIfam" id="TIGR00380">
    <property type="entry name" value="cobal_cbiB"/>
    <property type="match status" value="1"/>
</dbReference>
<comment type="caution">
    <text evidence="9">Lacks conserved residue(s) required for the propagation of feature annotation.</text>
</comment>
<reference evidence="10 11" key="1">
    <citation type="submission" date="2023-02" db="EMBL/GenBank/DDBJ databases">
        <title>Genome sequence of Sphingomonas naphthae.</title>
        <authorList>
            <person name="Kim S."/>
            <person name="Heo J."/>
            <person name="Kwon S.-W."/>
        </authorList>
    </citation>
    <scope>NUCLEOTIDE SEQUENCE [LARGE SCALE GENOMIC DNA]</scope>
    <source>
        <strain evidence="10 11">KACC 18716</strain>
    </source>
</reference>
<dbReference type="HAMAP" id="MF_00024">
    <property type="entry name" value="CobD_CbiB"/>
    <property type="match status" value="1"/>
</dbReference>
<name>A0ABY7TI12_9SPHN</name>
<organism evidence="10 11">
    <name type="scientific">Sphingomonas naphthae</name>
    <dbReference type="NCBI Taxonomy" id="1813468"/>
    <lineage>
        <taxon>Bacteria</taxon>
        <taxon>Pseudomonadati</taxon>
        <taxon>Pseudomonadota</taxon>
        <taxon>Alphaproteobacteria</taxon>
        <taxon>Sphingomonadales</taxon>
        <taxon>Sphingomonadaceae</taxon>
        <taxon>Sphingomonas</taxon>
    </lineage>
</organism>
<keyword evidence="7 9" id="KW-1133">Transmembrane helix</keyword>
<evidence type="ECO:0000256" key="1">
    <source>
        <dbReference type="ARBA" id="ARBA00004651"/>
    </source>
</evidence>
<evidence type="ECO:0000313" key="10">
    <source>
        <dbReference type="EMBL" id="WCT72357.1"/>
    </source>
</evidence>
<dbReference type="Proteomes" id="UP001220395">
    <property type="component" value="Chromosome"/>
</dbReference>
<keyword evidence="6 9" id="KW-0812">Transmembrane</keyword>
<dbReference type="Pfam" id="PF03186">
    <property type="entry name" value="CobD_Cbib"/>
    <property type="match status" value="1"/>
</dbReference>
<dbReference type="EMBL" id="CP117411">
    <property type="protein sequence ID" value="WCT72357.1"/>
    <property type="molecule type" value="Genomic_DNA"/>
</dbReference>
<evidence type="ECO:0000256" key="7">
    <source>
        <dbReference type="ARBA" id="ARBA00022989"/>
    </source>
</evidence>
<feature type="transmembrane region" description="Helical" evidence="9">
    <location>
        <begin position="97"/>
        <end position="117"/>
    </location>
</feature>
<gene>
    <name evidence="10" type="primary">cbiB</name>
    <name evidence="9" type="synonym">cobD</name>
    <name evidence="10" type="ORF">PQ455_11990</name>
</gene>
<dbReference type="PANTHER" id="PTHR34308">
    <property type="entry name" value="COBALAMIN BIOSYNTHESIS PROTEIN CBIB"/>
    <property type="match status" value="1"/>
</dbReference>